<keyword evidence="7 9" id="KW-0505">Motor protein</keyword>
<dbReference type="PROSITE" id="PS50067">
    <property type="entry name" value="KINESIN_MOTOR_2"/>
    <property type="match status" value="1"/>
</dbReference>
<dbReference type="InterPro" id="IPR036961">
    <property type="entry name" value="Kinesin_motor_dom_sf"/>
</dbReference>
<dbReference type="InterPro" id="IPR001752">
    <property type="entry name" value="Kinesin_motor_dom"/>
</dbReference>
<proteinExistence type="inferred from homology"/>
<evidence type="ECO:0000256" key="4">
    <source>
        <dbReference type="ARBA" id="ARBA00022741"/>
    </source>
</evidence>
<keyword evidence="4 9" id="KW-0547">Nucleotide-binding</keyword>
<evidence type="ECO:0000256" key="1">
    <source>
        <dbReference type="ARBA" id="ARBA00004245"/>
    </source>
</evidence>
<dbReference type="AlphaFoldDB" id="A0A8C5B3I0"/>
<evidence type="ECO:0000256" key="8">
    <source>
        <dbReference type="ARBA" id="ARBA00023212"/>
    </source>
</evidence>
<dbReference type="SUPFAM" id="SSF52540">
    <property type="entry name" value="P-loop containing nucleoside triphosphate hydrolases"/>
    <property type="match status" value="1"/>
</dbReference>
<dbReference type="GeneTree" id="ENSGT00940000158776"/>
<dbReference type="InterPro" id="IPR027640">
    <property type="entry name" value="Kinesin-like_fam"/>
</dbReference>
<feature type="region of interest" description="Disordered" evidence="10">
    <location>
        <begin position="156"/>
        <end position="176"/>
    </location>
</feature>
<reference evidence="12" key="1">
    <citation type="submission" date="2025-08" db="UniProtKB">
        <authorList>
            <consortium name="Ensembl"/>
        </authorList>
    </citation>
    <scope>IDENTIFICATION</scope>
</reference>
<evidence type="ECO:0000313" key="13">
    <source>
        <dbReference type="Proteomes" id="UP000694546"/>
    </source>
</evidence>
<comment type="subcellular location">
    <subcellularLocation>
        <location evidence="1">Cytoplasm</location>
        <location evidence="1">Cytoskeleton</location>
    </subcellularLocation>
</comment>
<dbReference type="GO" id="GO:0005874">
    <property type="term" value="C:microtubule"/>
    <property type="evidence" value="ECO:0007669"/>
    <property type="project" value="UniProtKB-KW"/>
</dbReference>
<evidence type="ECO:0000256" key="3">
    <source>
        <dbReference type="ARBA" id="ARBA00022701"/>
    </source>
</evidence>
<organism evidence="12 13">
    <name type="scientific">Gadus morhua</name>
    <name type="common">Atlantic cod</name>
    <dbReference type="NCBI Taxonomy" id="8049"/>
    <lineage>
        <taxon>Eukaryota</taxon>
        <taxon>Metazoa</taxon>
        <taxon>Chordata</taxon>
        <taxon>Craniata</taxon>
        <taxon>Vertebrata</taxon>
        <taxon>Euteleostomi</taxon>
        <taxon>Actinopterygii</taxon>
        <taxon>Neopterygii</taxon>
        <taxon>Teleostei</taxon>
        <taxon>Neoteleostei</taxon>
        <taxon>Acanthomorphata</taxon>
        <taxon>Zeiogadaria</taxon>
        <taxon>Gadariae</taxon>
        <taxon>Gadiformes</taxon>
        <taxon>Gadoidei</taxon>
        <taxon>Gadidae</taxon>
        <taxon>Gadus</taxon>
    </lineage>
</organism>
<evidence type="ECO:0000256" key="6">
    <source>
        <dbReference type="ARBA" id="ARBA00023054"/>
    </source>
</evidence>
<reference evidence="12" key="2">
    <citation type="submission" date="2025-09" db="UniProtKB">
        <authorList>
            <consortium name="Ensembl"/>
        </authorList>
    </citation>
    <scope>IDENTIFICATION</scope>
</reference>
<keyword evidence="5 9" id="KW-0067">ATP-binding</keyword>
<dbReference type="GO" id="GO:0005524">
    <property type="term" value="F:ATP binding"/>
    <property type="evidence" value="ECO:0007669"/>
    <property type="project" value="UniProtKB-UniRule"/>
</dbReference>
<dbReference type="InterPro" id="IPR027417">
    <property type="entry name" value="P-loop_NTPase"/>
</dbReference>
<dbReference type="GO" id="GO:0008017">
    <property type="term" value="F:microtubule binding"/>
    <property type="evidence" value="ECO:0007669"/>
    <property type="project" value="InterPro"/>
</dbReference>
<evidence type="ECO:0000256" key="9">
    <source>
        <dbReference type="PROSITE-ProRule" id="PRU00283"/>
    </source>
</evidence>
<evidence type="ECO:0000313" key="12">
    <source>
        <dbReference type="Ensembl" id="ENSGMOP00000040660.1"/>
    </source>
</evidence>
<name>A0A8C5B3I0_GADMO</name>
<dbReference type="PANTHER" id="PTHR47969:SF21">
    <property type="entry name" value="KINESIN-LIKE PROTEIN"/>
    <property type="match status" value="1"/>
</dbReference>
<feature type="domain" description="Kinesin motor" evidence="11">
    <location>
        <begin position="5"/>
        <end position="176"/>
    </location>
</feature>
<dbReference type="GO" id="GO:0003777">
    <property type="term" value="F:microtubule motor activity"/>
    <property type="evidence" value="ECO:0007669"/>
    <property type="project" value="InterPro"/>
</dbReference>
<keyword evidence="13" id="KW-1185">Reference proteome</keyword>
<evidence type="ECO:0000256" key="2">
    <source>
        <dbReference type="ARBA" id="ARBA00022490"/>
    </source>
</evidence>
<dbReference type="Gene3D" id="3.40.850.10">
    <property type="entry name" value="Kinesin motor domain"/>
    <property type="match status" value="1"/>
</dbReference>
<dbReference type="GO" id="GO:0007018">
    <property type="term" value="P:microtubule-based movement"/>
    <property type="evidence" value="ECO:0007669"/>
    <property type="project" value="InterPro"/>
</dbReference>
<protein>
    <recommendedName>
        <fullName evidence="11">Kinesin motor domain-containing protein</fullName>
    </recommendedName>
</protein>
<accession>A0A8C5B3I0</accession>
<evidence type="ECO:0000256" key="7">
    <source>
        <dbReference type="ARBA" id="ARBA00023175"/>
    </source>
</evidence>
<dbReference type="Pfam" id="PF00225">
    <property type="entry name" value="Kinesin"/>
    <property type="match status" value="1"/>
</dbReference>
<keyword evidence="6" id="KW-0175">Coiled coil</keyword>
<dbReference type="OMA" id="ICNTGKH"/>
<comment type="similarity">
    <text evidence="9">Belongs to the TRAFAC class myosin-kinesin ATPase superfamily. Kinesin family.</text>
</comment>
<dbReference type="PANTHER" id="PTHR47969">
    <property type="entry name" value="CHROMOSOME-ASSOCIATED KINESIN KIF4A-RELATED"/>
    <property type="match status" value="1"/>
</dbReference>
<evidence type="ECO:0000256" key="10">
    <source>
        <dbReference type="SAM" id="MobiDB-lite"/>
    </source>
</evidence>
<feature type="compositionally biased region" description="Basic and acidic residues" evidence="10">
    <location>
        <begin position="156"/>
        <end position="170"/>
    </location>
</feature>
<dbReference type="Ensembl" id="ENSGMOT00000058091.1">
    <property type="protein sequence ID" value="ENSGMOP00000040660.1"/>
    <property type="gene ID" value="ENSGMOG00000026338.1"/>
</dbReference>
<evidence type="ECO:0000256" key="5">
    <source>
        <dbReference type="ARBA" id="ARBA00022840"/>
    </source>
</evidence>
<feature type="binding site" evidence="9">
    <location>
        <begin position="91"/>
        <end position="98"/>
    </location>
    <ligand>
        <name>ATP</name>
        <dbReference type="ChEBI" id="CHEBI:30616"/>
    </ligand>
</feature>
<keyword evidence="3" id="KW-0493">Microtubule</keyword>
<sequence length="176" mass="19800">MGSEAVKVVVRCRPLNGREKALGCRMVLSMDVRHGQCFIQKPGATDEPAKQFTFDGAYFMEQTTEEMYNEIAYPLVEGVTEGYNGTIFAYGQTGSGKSFTMQGVPEPAAQKGVIPRAFDHIFESIQVDERQNAKFLVRASYLEIYNEEVRDLLGSDPKQRMEVTEPEQLKSPKFKV</sequence>
<keyword evidence="8" id="KW-0206">Cytoskeleton</keyword>
<dbReference type="Proteomes" id="UP000694546">
    <property type="component" value="Chromosome 13"/>
</dbReference>
<evidence type="ECO:0000259" key="11">
    <source>
        <dbReference type="PROSITE" id="PS50067"/>
    </source>
</evidence>
<keyword evidence="2" id="KW-0963">Cytoplasm</keyword>
<dbReference type="SMART" id="SM00129">
    <property type="entry name" value="KISc"/>
    <property type="match status" value="1"/>
</dbReference>